<dbReference type="GO" id="GO:0016788">
    <property type="term" value="F:hydrolase activity, acting on ester bonds"/>
    <property type="evidence" value="ECO:0007669"/>
    <property type="project" value="InterPro"/>
</dbReference>
<comment type="caution">
    <text evidence="9">The sequence shown here is derived from an EMBL/GenBank/DDBJ whole genome shotgun (WGS) entry which is preliminary data.</text>
</comment>
<dbReference type="PROSITE" id="PS01090">
    <property type="entry name" value="TATD_2"/>
    <property type="match status" value="1"/>
</dbReference>
<dbReference type="PANTHER" id="PTHR46124:SF2">
    <property type="entry name" value="D-AMINOACYL-TRNA DEACYLASE"/>
    <property type="match status" value="1"/>
</dbReference>
<dbReference type="InterPro" id="IPR023821">
    <property type="entry name" value="rSAM_TatD-assoc"/>
</dbReference>
<dbReference type="PROSITE" id="PS01137">
    <property type="entry name" value="TATD_1"/>
    <property type="match status" value="1"/>
</dbReference>
<evidence type="ECO:0000256" key="3">
    <source>
        <dbReference type="ARBA" id="ARBA00022691"/>
    </source>
</evidence>
<evidence type="ECO:0000259" key="8">
    <source>
        <dbReference type="PROSITE" id="PS51918"/>
    </source>
</evidence>
<keyword evidence="10" id="KW-1185">Reference proteome</keyword>
<dbReference type="InterPro" id="IPR032466">
    <property type="entry name" value="Metal_Hydrolase"/>
</dbReference>
<keyword evidence="7" id="KW-0411">Iron-sulfur</keyword>
<organism evidence="9 10">
    <name type="scientific">Candidatus Brocadia fulgida</name>
    <dbReference type="NCBI Taxonomy" id="380242"/>
    <lineage>
        <taxon>Bacteria</taxon>
        <taxon>Pseudomonadati</taxon>
        <taxon>Planctomycetota</taxon>
        <taxon>Candidatus Brocadiia</taxon>
        <taxon>Candidatus Brocadiales</taxon>
        <taxon>Candidatus Brocadiaceae</taxon>
        <taxon>Candidatus Brocadia</taxon>
    </lineage>
</organism>
<dbReference type="FunFam" id="3.20.20.140:FF:000005">
    <property type="entry name" value="TatD family hydrolase"/>
    <property type="match status" value="1"/>
</dbReference>
<dbReference type="NCBIfam" id="TIGR00010">
    <property type="entry name" value="YchF/TatD family DNA exonuclease"/>
    <property type="match status" value="1"/>
</dbReference>
<evidence type="ECO:0000256" key="5">
    <source>
        <dbReference type="ARBA" id="ARBA00022801"/>
    </source>
</evidence>
<dbReference type="InterPro" id="IPR058240">
    <property type="entry name" value="rSAM_sf"/>
</dbReference>
<comment type="similarity">
    <text evidence="2">Belongs to the metallo-dependent hydrolases superfamily. TatD-type hydrolase family.</text>
</comment>
<dbReference type="Gene3D" id="3.20.20.140">
    <property type="entry name" value="Metal-dependent hydrolases"/>
    <property type="match status" value="1"/>
</dbReference>
<name>A0A0M2URN2_9BACT</name>
<proteinExistence type="inferred from homology"/>
<dbReference type="Proteomes" id="UP000034954">
    <property type="component" value="Unassembled WGS sequence"/>
</dbReference>
<keyword evidence="4" id="KW-0479">Metal-binding</keyword>
<dbReference type="EMBL" id="LAQJ01000282">
    <property type="protein sequence ID" value="KKO18300.1"/>
    <property type="molecule type" value="Genomic_DNA"/>
</dbReference>
<protein>
    <submittedName>
        <fullName evidence="9">Deoxyribonuclease</fullName>
    </submittedName>
</protein>
<evidence type="ECO:0000256" key="4">
    <source>
        <dbReference type="ARBA" id="ARBA00022723"/>
    </source>
</evidence>
<dbReference type="GO" id="GO:0004536">
    <property type="term" value="F:DNA nuclease activity"/>
    <property type="evidence" value="ECO:0007669"/>
    <property type="project" value="InterPro"/>
</dbReference>
<dbReference type="PATRIC" id="fig|380242.3.peg.3736"/>
<evidence type="ECO:0000256" key="2">
    <source>
        <dbReference type="ARBA" id="ARBA00009275"/>
    </source>
</evidence>
<dbReference type="InterPro" id="IPR015991">
    <property type="entry name" value="TatD/YcfH-like"/>
</dbReference>
<comment type="cofactor">
    <cofactor evidence="1">
        <name>[4Fe-4S] cluster</name>
        <dbReference type="ChEBI" id="CHEBI:49883"/>
    </cofactor>
</comment>
<dbReference type="PANTHER" id="PTHR46124">
    <property type="entry name" value="D-AMINOACYL-TRNA DEACYLASE"/>
    <property type="match status" value="1"/>
</dbReference>
<sequence>MIIDTHAHLDFPDYKADLESVLSRAKEADIGCIINVGTSLASSKKSVTLANRFPPVYASIGIHPHDASKVSDQDWQALESLVNEPKVIAVGETGLDYYRNRSPHDDQQRIFHKHLILAKRHNLPVIIHCRDASDDCLKILDEHKNGLLKGVVHCFSGTAEVVKKYLELGLYVSFAGPITFSNANSLREVAKSVPVERLLLETDCPFLSPQQKRGERNEPAYLSFIIPVLASIYGLSVSDIQRITTFNAHILFGIGETEYEGKIAYAIRNSLYVNLTNRCSNMCAFCMRETYPIVKGHHLGLKKEPTTEEVINAIGDPGSYNEIVFCGYGEPTERLDVLIAVAQFLKSKGKRIRLDTNGHGDLINGRSIIQELKGLIDTICISLNAETAEKYEEICKPVFGKRAYPALIQFIKDAKQTIPNVQVSIVDVPGVNVEKCEGIARELGVDFRVRNYNVLG</sequence>
<dbReference type="CDD" id="cd01335">
    <property type="entry name" value="Radical_SAM"/>
    <property type="match status" value="1"/>
</dbReference>
<feature type="domain" description="Radical SAM core" evidence="8">
    <location>
        <begin position="265"/>
        <end position="456"/>
    </location>
</feature>
<dbReference type="NCBIfam" id="TIGR04038">
    <property type="entry name" value="tatD_link_rSAM"/>
    <property type="match status" value="1"/>
</dbReference>
<dbReference type="PROSITE" id="PS01091">
    <property type="entry name" value="TATD_3"/>
    <property type="match status" value="1"/>
</dbReference>
<keyword evidence="5" id="KW-0378">Hydrolase</keyword>
<gene>
    <name evidence="9" type="ORF">BROFUL_03027</name>
</gene>
<evidence type="ECO:0000256" key="7">
    <source>
        <dbReference type="ARBA" id="ARBA00023014"/>
    </source>
</evidence>
<dbReference type="InterPro" id="IPR018228">
    <property type="entry name" value="DNase_TatD-rel_CS"/>
</dbReference>
<accession>A0A0M2URN2</accession>
<dbReference type="GO" id="GO:0046872">
    <property type="term" value="F:metal ion binding"/>
    <property type="evidence" value="ECO:0007669"/>
    <property type="project" value="UniProtKB-KW"/>
</dbReference>
<dbReference type="PROSITE" id="PS51918">
    <property type="entry name" value="RADICAL_SAM"/>
    <property type="match status" value="1"/>
</dbReference>
<evidence type="ECO:0000313" key="9">
    <source>
        <dbReference type="EMBL" id="KKO18300.1"/>
    </source>
</evidence>
<dbReference type="SFLD" id="SFLDS00029">
    <property type="entry name" value="Radical_SAM"/>
    <property type="match status" value="1"/>
</dbReference>
<dbReference type="SFLD" id="SFLDG01111">
    <property type="entry name" value="Uncharacterised_Radical_SAM_Su"/>
    <property type="match status" value="1"/>
</dbReference>
<dbReference type="Gene3D" id="3.20.20.70">
    <property type="entry name" value="Aldolase class I"/>
    <property type="match status" value="1"/>
</dbReference>
<evidence type="ECO:0000256" key="6">
    <source>
        <dbReference type="ARBA" id="ARBA00023004"/>
    </source>
</evidence>
<evidence type="ECO:0000256" key="1">
    <source>
        <dbReference type="ARBA" id="ARBA00001966"/>
    </source>
</evidence>
<dbReference type="GO" id="GO:0005829">
    <property type="term" value="C:cytosol"/>
    <property type="evidence" value="ECO:0007669"/>
    <property type="project" value="TreeGrafter"/>
</dbReference>
<dbReference type="InterPro" id="IPR013785">
    <property type="entry name" value="Aldolase_TIM"/>
</dbReference>
<keyword evidence="3" id="KW-0949">S-adenosyl-L-methionine</keyword>
<evidence type="ECO:0000313" key="10">
    <source>
        <dbReference type="Proteomes" id="UP000034954"/>
    </source>
</evidence>
<dbReference type="InterPro" id="IPR007197">
    <property type="entry name" value="rSAM"/>
</dbReference>
<reference evidence="9 10" key="1">
    <citation type="journal article" date="2013" name="BMC Microbiol.">
        <title>Identification of the type II cytochrome c maturation pathway in anammox bacteria by comparative genomics.</title>
        <authorList>
            <person name="Ferousi C."/>
            <person name="Speth D.R."/>
            <person name="Reimann J."/>
            <person name="Op den Camp H.J."/>
            <person name="Allen J.W."/>
            <person name="Keltjens J.T."/>
            <person name="Jetten M.S."/>
        </authorList>
    </citation>
    <scope>NUCLEOTIDE SEQUENCE [LARGE SCALE GENOMIC DNA]</scope>
    <source>
        <strain evidence="9">RU1</strain>
    </source>
</reference>
<keyword evidence="6" id="KW-0408">Iron</keyword>
<dbReference type="SUPFAM" id="SSF51556">
    <property type="entry name" value="Metallo-dependent hydrolases"/>
    <property type="match status" value="1"/>
</dbReference>
<dbReference type="CDD" id="cd01310">
    <property type="entry name" value="TatD_DNAse"/>
    <property type="match status" value="1"/>
</dbReference>
<dbReference type="InterPro" id="IPR001130">
    <property type="entry name" value="TatD-like"/>
</dbReference>
<dbReference type="Pfam" id="PF04055">
    <property type="entry name" value="Radical_SAM"/>
    <property type="match status" value="1"/>
</dbReference>
<dbReference type="AlphaFoldDB" id="A0A0M2URN2"/>
<dbReference type="SUPFAM" id="SSF102114">
    <property type="entry name" value="Radical SAM enzymes"/>
    <property type="match status" value="1"/>
</dbReference>
<dbReference type="Pfam" id="PF01026">
    <property type="entry name" value="TatD_DNase"/>
    <property type="match status" value="1"/>
</dbReference>
<dbReference type="GO" id="GO:0051536">
    <property type="term" value="F:iron-sulfur cluster binding"/>
    <property type="evidence" value="ECO:0007669"/>
    <property type="project" value="UniProtKB-KW"/>
</dbReference>